<name>A0ABR1LHT5_9PEZI</name>
<gene>
    <name evidence="1" type="ORF">J3D65DRAFT_422944</name>
</gene>
<dbReference type="EMBL" id="JBBPEH010000008">
    <property type="protein sequence ID" value="KAK7534774.1"/>
    <property type="molecule type" value="Genomic_DNA"/>
</dbReference>
<dbReference type="RefSeq" id="XP_066653499.1">
    <property type="nucleotide sequence ID" value="XM_066796120.1"/>
</dbReference>
<dbReference type="Proteomes" id="UP001360953">
    <property type="component" value="Unassembled WGS sequence"/>
</dbReference>
<reference evidence="1 2" key="1">
    <citation type="submission" date="2024-04" db="EMBL/GenBank/DDBJ databases">
        <title>Phyllosticta paracitricarpa is synonymous to the EU quarantine fungus P. citricarpa based on phylogenomic analyses.</title>
        <authorList>
            <consortium name="Lawrence Berkeley National Laboratory"/>
            <person name="Van ingen-buijs V.A."/>
            <person name="Van westerhoven A.C."/>
            <person name="Haridas S."/>
            <person name="Skiadas P."/>
            <person name="Martin F."/>
            <person name="Groenewald J.Z."/>
            <person name="Crous P.W."/>
            <person name="Seidl M.F."/>
        </authorList>
    </citation>
    <scope>NUCLEOTIDE SEQUENCE [LARGE SCALE GENOMIC DNA]</scope>
    <source>
        <strain evidence="1 2">CPC 17464</strain>
    </source>
</reference>
<evidence type="ECO:0000313" key="2">
    <source>
        <dbReference type="Proteomes" id="UP001360953"/>
    </source>
</evidence>
<comment type="caution">
    <text evidence="1">The sequence shown here is derived from an EMBL/GenBank/DDBJ whole genome shotgun (WGS) entry which is preliminary data.</text>
</comment>
<organism evidence="1 2">
    <name type="scientific">Phyllosticta citribraziliensis</name>
    <dbReference type="NCBI Taxonomy" id="989973"/>
    <lineage>
        <taxon>Eukaryota</taxon>
        <taxon>Fungi</taxon>
        <taxon>Dikarya</taxon>
        <taxon>Ascomycota</taxon>
        <taxon>Pezizomycotina</taxon>
        <taxon>Dothideomycetes</taxon>
        <taxon>Dothideomycetes incertae sedis</taxon>
        <taxon>Botryosphaeriales</taxon>
        <taxon>Phyllostictaceae</taxon>
        <taxon>Phyllosticta</taxon>
    </lineage>
</organism>
<sequence length="181" mass="19902">MSHPDSRPPPTHPCRLLTKIFSSFRSVGQVGRRPLARPRPVNAPLKITISPCPPARSGRFTALPCLFFSQCSPCVCCSREQSQSCSQSLVPLSFAPWLRSESVGLSVKLVLARPNSALPKIHAEEGASKEKSFFCCSELFRGGALALRSPALVQLRCSKHITWPLCEDALHSCPVWSPERH</sequence>
<protein>
    <submittedName>
        <fullName evidence="1">Uncharacterized protein</fullName>
    </submittedName>
</protein>
<accession>A0ABR1LHT5</accession>
<keyword evidence="2" id="KW-1185">Reference proteome</keyword>
<proteinExistence type="predicted"/>
<evidence type="ECO:0000313" key="1">
    <source>
        <dbReference type="EMBL" id="KAK7534774.1"/>
    </source>
</evidence>
<dbReference type="GeneID" id="92029026"/>